<dbReference type="AlphaFoldDB" id="A0A2V2L9V5"/>
<dbReference type="InterPro" id="IPR002139">
    <property type="entry name" value="Ribo/fructo_kinase"/>
</dbReference>
<sequence>MQRARVADLPGADFLKRRCTIRDVAEVAGVSVGTVSNVLTGQRPVRSETRALVEAAIKKLGYVPDVTAQALIGRRGRAVPSVPPDAPRLYCVGYVCSDDIAQVAQTPQRGERMLARSITRKLGGRAANVAVAAAGLGPPMDLGVELLSVLGHDGESDWATATLASRRVALAPETLFEGGGLSRAIIVLQGDGLRTILNEPLQVAPAAFDALVARAVTGVQPFAVFVQGEQVAALADAIRSAPCRDRIVTQVSGADAAGDPDGWRRNMGLFGMTLLNTEAATVLYGAANSEADLLDRVARGAAAQCPVVALTLGASGAALFLDGTLAARLPAQAGPVLDETGAGDAFAGAFLAGWLHGHTPEATLAQAIATGTRAVAHVGAQEHGTRASDIMPGVAQRGSASAQDAV</sequence>
<dbReference type="EMBL" id="QGKU01000041">
    <property type="protein sequence ID" value="PWR02085.1"/>
    <property type="molecule type" value="Genomic_DNA"/>
</dbReference>
<dbReference type="InterPro" id="IPR000843">
    <property type="entry name" value="HTH_LacI"/>
</dbReference>
<dbReference type="GO" id="GO:0006355">
    <property type="term" value="P:regulation of DNA-templated transcription"/>
    <property type="evidence" value="ECO:0007669"/>
    <property type="project" value="InterPro"/>
</dbReference>
<keyword evidence="6" id="KW-1185">Reference proteome</keyword>
<dbReference type="Pfam" id="PF00294">
    <property type="entry name" value="PfkB"/>
    <property type="match status" value="1"/>
</dbReference>
<dbReference type="CDD" id="cd01392">
    <property type="entry name" value="HTH_LacI"/>
    <property type="match status" value="1"/>
</dbReference>
<proteinExistence type="predicted"/>
<evidence type="ECO:0000256" key="2">
    <source>
        <dbReference type="ARBA" id="ARBA00022777"/>
    </source>
</evidence>
<dbReference type="GO" id="GO:0005829">
    <property type="term" value="C:cytosol"/>
    <property type="evidence" value="ECO:0007669"/>
    <property type="project" value="TreeGrafter"/>
</dbReference>
<organism evidence="5 6">
    <name type="scientific">Meridianimarinicoccus roseus</name>
    <dbReference type="NCBI Taxonomy" id="2072018"/>
    <lineage>
        <taxon>Bacteria</taxon>
        <taxon>Pseudomonadati</taxon>
        <taxon>Pseudomonadota</taxon>
        <taxon>Alphaproteobacteria</taxon>
        <taxon>Rhodobacterales</taxon>
        <taxon>Paracoccaceae</taxon>
        <taxon>Meridianimarinicoccus</taxon>
    </lineage>
</organism>
<evidence type="ECO:0000256" key="3">
    <source>
        <dbReference type="SAM" id="MobiDB-lite"/>
    </source>
</evidence>
<dbReference type="OrthoDB" id="9792663at2"/>
<name>A0A2V2L9V5_9RHOB</name>
<dbReference type="InterPro" id="IPR029056">
    <property type="entry name" value="Ribokinase-like"/>
</dbReference>
<dbReference type="SUPFAM" id="SSF47413">
    <property type="entry name" value="lambda repressor-like DNA-binding domains"/>
    <property type="match status" value="1"/>
</dbReference>
<dbReference type="PROSITE" id="PS50932">
    <property type="entry name" value="HTH_LACI_2"/>
    <property type="match status" value="1"/>
</dbReference>
<keyword evidence="1" id="KW-0808">Transferase</keyword>
<protein>
    <recommendedName>
        <fullName evidence="4">HTH lacI-type domain-containing protein</fullName>
    </recommendedName>
</protein>
<evidence type="ECO:0000313" key="6">
    <source>
        <dbReference type="Proteomes" id="UP000245680"/>
    </source>
</evidence>
<dbReference type="Gene3D" id="1.10.260.40">
    <property type="entry name" value="lambda repressor-like DNA-binding domains"/>
    <property type="match status" value="1"/>
</dbReference>
<dbReference type="Proteomes" id="UP000245680">
    <property type="component" value="Unassembled WGS sequence"/>
</dbReference>
<dbReference type="PRINTS" id="PR00990">
    <property type="entry name" value="RIBOKINASE"/>
</dbReference>
<dbReference type="GO" id="GO:0016301">
    <property type="term" value="F:kinase activity"/>
    <property type="evidence" value="ECO:0007669"/>
    <property type="project" value="UniProtKB-KW"/>
</dbReference>
<dbReference type="Pfam" id="PF00356">
    <property type="entry name" value="LacI"/>
    <property type="match status" value="1"/>
</dbReference>
<accession>A0A2V2L9V5</accession>
<dbReference type="InterPro" id="IPR011611">
    <property type="entry name" value="PfkB_dom"/>
</dbReference>
<dbReference type="InterPro" id="IPR010982">
    <property type="entry name" value="Lambda_DNA-bd_dom_sf"/>
</dbReference>
<dbReference type="Gene3D" id="3.40.1190.20">
    <property type="match status" value="1"/>
</dbReference>
<dbReference type="GO" id="GO:0003677">
    <property type="term" value="F:DNA binding"/>
    <property type="evidence" value="ECO:0007669"/>
    <property type="project" value="InterPro"/>
</dbReference>
<dbReference type="SUPFAM" id="SSF53613">
    <property type="entry name" value="Ribokinase-like"/>
    <property type="match status" value="1"/>
</dbReference>
<dbReference type="GO" id="GO:0006796">
    <property type="term" value="P:phosphate-containing compound metabolic process"/>
    <property type="evidence" value="ECO:0007669"/>
    <property type="project" value="UniProtKB-ARBA"/>
</dbReference>
<evidence type="ECO:0000256" key="1">
    <source>
        <dbReference type="ARBA" id="ARBA00022679"/>
    </source>
</evidence>
<comment type="caution">
    <text evidence="5">The sequence shown here is derived from an EMBL/GenBank/DDBJ whole genome shotgun (WGS) entry which is preliminary data.</text>
</comment>
<feature type="domain" description="HTH lacI-type" evidence="4">
    <location>
        <begin position="20"/>
        <end position="73"/>
    </location>
</feature>
<evidence type="ECO:0000259" key="4">
    <source>
        <dbReference type="PROSITE" id="PS50932"/>
    </source>
</evidence>
<reference evidence="5 6" key="1">
    <citation type="submission" date="2018-05" db="EMBL/GenBank/DDBJ databases">
        <title>Rhodobacteraceae gen. nov., sp. nov. isolated from sea water.</title>
        <authorList>
            <person name="Ren Y."/>
        </authorList>
    </citation>
    <scope>NUCLEOTIDE SEQUENCE [LARGE SCALE GENOMIC DNA]</scope>
    <source>
        <strain evidence="5 6">TG-679</strain>
    </source>
</reference>
<keyword evidence="2" id="KW-0418">Kinase</keyword>
<dbReference type="PROSITE" id="PS00356">
    <property type="entry name" value="HTH_LACI_1"/>
    <property type="match status" value="1"/>
</dbReference>
<evidence type="ECO:0000313" key="5">
    <source>
        <dbReference type="EMBL" id="PWR02085.1"/>
    </source>
</evidence>
<dbReference type="PANTHER" id="PTHR10584">
    <property type="entry name" value="SUGAR KINASE"/>
    <property type="match status" value="1"/>
</dbReference>
<feature type="region of interest" description="Disordered" evidence="3">
    <location>
        <begin position="384"/>
        <end position="406"/>
    </location>
</feature>
<dbReference type="PANTHER" id="PTHR10584:SF166">
    <property type="entry name" value="RIBOKINASE"/>
    <property type="match status" value="1"/>
</dbReference>
<gene>
    <name evidence="5" type="ORF">DKT77_13450</name>
</gene>
<dbReference type="SMART" id="SM00354">
    <property type="entry name" value="HTH_LACI"/>
    <property type="match status" value="1"/>
</dbReference>